<reference evidence="2 3" key="1">
    <citation type="submission" date="2024-09" db="EMBL/GenBank/DDBJ databases">
        <title>Laminarin stimulates single cell rates of sulfate reduction while oxygen inhibits transcriptomic activity in coastal marine sediment.</title>
        <authorList>
            <person name="Lindsay M."/>
            <person name="Orcutt B."/>
            <person name="Emerson D."/>
            <person name="Stepanauskas R."/>
            <person name="D'Angelo T."/>
        </authorList>
    </citation>
    <scope>NUCLEOTIDE SEQUENCE [LARGE SCALE GENOMIC DNA]</scope>
    <source>
        <strain evidence="2">SAG AM-311-K15</strain>
    </source>
</reference>
<dbReference type="EMBL" id="JBHPBY010000751">
    <property type="protein sequence ID" value="MFC1854176.1"/>
    <property type="molecule type" value="Genomic_DNA"/>
</dbReference>
<comment type="caution">
    <text evidence="2">The sequence shown here is derived from an EMBL/GenBank/DDBJ whole genome shotgun (WGS) entry which is preliminary data.</text>
</comment>
<dbReference type="InterPro" id="IPR045269">
    <property type="entry name" value="Atg1-like"/>
</dbReference>
<keyword evidence="2" id="KW-0808">Transferase</keyword>
<dbReference type="SMART" id="SM00220">
    <property type="entry name" value="S_TKc"/>
    <property type="match status" value="1"/>
</dbReference>
<organism evidence="2 3">
    <name type="scientific">candidate division CSSED10-310 bacterium</name>
    <dbReference type="NCBI Taxonomy" id="2855610"/>
    <lineage>
        <taxon>Bacteria</taxon>
        <taxon>Bacteria division CSSED10-310</taxon>
    </lineage>
</organism>
<name>A0ABV6Z735_UNCC1</name>
<keyword evidence="2" id="KW-0418">Kinase</keyword>
<dbReference type="Gene3D" id="1.10.510.10">
    <property type="entry name" value="Transferase(Phosphotransferase) domain 1"/>
    <property type="match status" value="1"/>
</dbReference>
<accession>A0ABV6Z735</accession>
<dbReference type="InterPro" id="IPR000719">
    <property type="entry name" value="Prot_kinase_dom"/>
</dbReference>
<protein>
    <submittedName>
        <fullName evidence="2">Serine/threonine protein kinase</fullName>
    </submittedName>
</protein>
<dbReference type="Pfam" id="PF00069">
    <property type="entry name" value="Pkinase"/>
    <property type="match status" value="1"/>
</dbReference>
<dbReference type="CDD" id="cd14014">
    <property type="entry name" value="STKc_PknB_like"/>
    <property type="match status" value="1"/>
</dbReference>
<sequence>MISIEGYNIEKTIVTRPESITYTGIQLQTSRPVVLKYFSFDMIAPAEVTLIKRDYNNLKQLRSQYVVDVLDFQEITDERGSGFILIYEDFQGIPLTDYLFQMKINIKEFLEIAIQLSTGVNDLHKAGIIHKNLKSSIIALDPTKGLIKIKDFGLESIGFQKKHNLYDPEIVIGSLPYISPEQTGRMSYNIDSRSDFYSLGVIYYELLTGEPPFLSEDSMEIIHAHIARQPTSPSDKQAGIPLMISNIVMKLLVKSPEDRYQSAYGLRIDLENCRDQFTAKKQIESFPLGQKDIVTTWSIIPVISDSGLSVLPVSLLKLDA</sequence>
<evidence type="ECO:0000259" key="1">
    <source>
        <dbReference type="PROSITE" id="PS50011"/>
    </source>
</evidence>
<evidence type="ECO:0000313" key="3">
    <source>
        <dbReference type="Proteomes" id="UP001594351"/>
    </source>
</evidence>
<keyword evidence="3" id="KW-1185">Reference proteome</keyword>
<dbReference type="PANTHER" id="PTHR24348">
    <property type="entry name" value="SERINE/THREONINE-PROTEIN KINASE UNC-51-RELATED"/>
    <property type="match status" value="1"/>
</dbReference>
<dbReference type="InterPro" id="IPR011009">
    <property type="entry name" value="Kinase-like_dom_sf"/>
</dbReference>
<proteinExistence type="predicted"/>
<gene>
    <name evidence="2" type="ORF">ACFL27_28670</name>
</gene>
<dbReference type="PROSITE" id="PS50011">
    <property type="entry name" value="PROTEIN_KINASE_DOM"/>
    <property type="match status" value="1"/>
</dbReference>
<dbReference type="SUPFAM" id="SSF56112">
    <property type="entry name" value="Protein kinase-like (PK-like)"/>
    <property type="match status" value="1"/>
</dbReference>
<keyword evidence="2" id="KW-0723">Serine/threonine-protein kinase</keyword>
<feature type="domain" description="Protein kinase" evidence="1">
    <location>
        <begin position="7"/>
        <end position="278"/>
    </location>
</feature>
<dbReference type="GO" id="GO:0004674">
    <property type="term" value="F:protein serine/threonine kinase activity"/>
    <property type="evidence" value="ECO:0007669"/>
    <property type="project" value="UniProtKB-KW"/>
</dbReference>
<evidence type="ECO:0000313" key="2">
    <source>
        <dbReference type="EMBL" id="MFC1854176.1"/>
    </source>
</evidence>
<dbReference type="Proteomes" id="UP001594351">
    <property type="component" value="Unassembled WGS sequence"/>
</dbReference>